<dbReference type="EMBL" id="SMFL01000011">
    <property type="protein sequence ID" value="TDE11601.1"/>
    <property type="molecule type" value="Genomic_DNA"/>
</dbReference>
<dbReference type="Proteomes" id="UP000294850">
    <property type="component" value="Unassembled WGS sequence"/>
</dbReference>
<keyword evidence="2" id="KW-1185">Reference proteome</keyword>
<dbReference type="GO" id="GO:0047355">
    <property type="term" value="F:CDP-glycerol glycerophosphotransferase activity"/>
    <property type="evidence" value="ECO:0007669"/>
    <property type="project" value="InterPro"/>
</dbReference>
<proteinExistence type="predicted"/>
<evidence type="ECO:0008006" key="3">
    <source>
        <dbReference type="Google" id="ProtNLM"/>
    </source>
</evidence>
<reference evidence="1 2" key="1">
    <citation type="submission" date="2019-03" db="EMBL/GenBank/DDBJ databases">
        <title>Dyadobacter AR-3-6 sp. nov., isolated from arctic soil.</title>
        <authorList>
            <person name="Chaudhary D.K."/>
        </authorList>
    </citation>
    <scope>NUCLEOTIDE SEQUENCE [LARGE SCALE GENOMIC DNA]</scope>
    <source>
        <strain evidence="1 2">AR-3-6</strain>
    </source>
</reference>
<dbReference type="SUPFAM" id="SSF53756">
    <property type="entry name" value="UDP-Glycosyltransferase/glycogen phosphorylase"/>
    <property type="match status" value="1"/>
</dbReference>
<dbReference type="GO" id="GO:0016020">
    <property type="term" value="C:membrane"/>
    <property type="evidence" value="ECO:0007669"/>
    <property type="project" value="InterPro"/>
</dbReference>
<comment type="caution">
    <text evidence="1">The sequence shown here is derived from an EMBL/GenBank/DDBJ whole genome shotgun (WGS) entry which is preliminary data.</text>
</comment>
<evidence type="ECO:0000313" key="1">
    <source>
        <dbReference type="EMBL" id="TDE11601.1"/>
    </source>
</evidence>
<dbReference type="AlphaFoldDB" id="A0A4R5DI41"/>
<dbReference type="InterPro" id="IPR007554">
    <property type="entry name" value="Glycerophosphate_synth"/>
</dbReference>
<organism evidence="1 2">
    <name type="scientific">Dyadobacter psychrotolerans</name>
    <dbReference type="NCBI Taxonomy" id="2541721"/>
    <lineage>
        <taxon>Bacteria</taxon>
        <taxon>Pseudomonadati</taxon>
        <taxon>Bacteroidota</taxon>
        <taxon>Cytophagia</taxon>
        <taxon>Cytophagales</taxon>
        <taxon>Spirosomataceae</taxon>
        <taxon>Dyadobacter</taxon>
    </lineage>
</organism>
<dbReference type="RefSeq" id="WP_131960934.1">
    <property type="nucleotide sequence ID" value="NZ_SMFL01000011.1"/>
</dbReference>
<dbReference type="Gene3D" id="3.40.50.12580">
    <property type="match status" value="1"/>
</dbReference>
<gene>
    <name evidence="1" type="ORF">E0F88_24540</name>
</gene>
<evidence type="ECO:0000313" key="2">
    <source>
        <dbReference type="Proteomes" id="UP000294850"/>
    </source>
</evidence>
<dbReference type="Pfam" id="PF04464">
    <property type="entry name" value="Glyphos_transf"/>
    <property type="match status" value="1"/>
</dbReference>
<dbReference type="InterPro" id="IPR043148">
    <property type="entry name" value="TagF_C"/>
</dbReference>
<accession>A0A4R5DI41</accession>
<dbReference type="OrthoDB" id="913551at2"/>
<sequence length="452" mass="52108">MDKISKKRILLLITNAYAATNFIHSGLIKPLAQEYEVYILSDLINSSELEKINSHFGIITFKLTTPVPLESWYIRQLRRLEKVIFFAFFQVDTQKIKNQQNSCLYIFFINSILKLIHSLGLSKTLLQFLRRQIISVTQKNSTLDDLTHYQFSGVISSSPLDVRENTIVNFLKQKSISSLAVIISWDNLTSKGIINADHDHVFVWNEFMAAEYLRFYAVFKTVQSKIHITGIPRFDIYFQPNSIDSLCFREKYQILSSNKIILFATSAFIHSPNQADIVQHLTEYVSEKENLTLIIRCHAGDDCEKYKKFESLTFIRIWHPERSNIPDLNVLQDLAEMLKNCDLCIQVASTIRLEAAACNKPVISIAYDGNVDLPFKRSVKRLYAYSHQLPLNELAIDHMVFNKKELFDSLDDSLSHSSLKFALNKGKLRRFIHHTSPDATSSTIKSIRKWLG</sequence>
<name>A0A4R5DI41_9BACT</name>
<protein>
    <recommendedName>
        <fullName evidence="3">UDP-glycosyltransferase</fullName>
    </recommendedName>
</protein>